<dbReference type="Pfam" id="PF00213">
    <property type="entry name" value="OSCP"/>
    <property type="match status" value="1"/>
</dbReference>
<evidence type="ECO:0000313" key="9">
    <source>
        <dbReference type="Proteomes" id="UP000199475"/>
    </source>
</evidence>
<dbReference type="AlphaFoldDB" id="A0A1G9LZR8"/>
<dbReference type="InterPro" id="IPR000711">
    <property type="entry name" value="ATPase_OSCP/dsu"/>
</dbReference>
<evidence type="ECO:0000256" key="5">
    <source>
        <dbReference type="ARBA" id="ARBA00023136"/>
    </source>
</evidence>
<dbReference type="NCBIfam" id="TIGR01145">
    <property type="entry name" value="ATP_synt_delta"/>
    <property type="match status" value="1"/>
</dbReference>
<comment type="function">
    <text evidence="7">This protein is part of the stalk that links CF(0) to CF(1). It either transmits conformational changes from CF(0) to CF(1) or is implicated in proton conduction.</text>
</comment>
<evidence type="ECO:0000256" key="2">
    <source>
        <dbReference type="ARBA" id="ARBA00022448"/>
    </source>
</evidence>
<dbReference type="Proteomes" id="UP000199475">
    <property type="component" value="Unassembled WGS sequence"/>
</dbReference>
<keyword evidence="9" id="KW-1185">Reference proteome</keyword>
<dbReference type="GO" id="GO:0046933">
    <property type="term" value="F:proton-transporting ATP synthase activity, rotational mechanism"/>
    <property type="evidence" value="ECO:0007669"/>
    <property type="project" value="UniProtKB-UniRule"/>
</dbReference>
<dbReference type="RefSeq" id="WP_093252557.1">
    <property type="nucleotide sequence ID" value="NZ_FNGP01000004.1"/>
</dbReference>
<dbReference type="OrthoDB" id="5242917at2"/>
<dbReference type="EMBL" id="FNGP01000004">
    <property type="protein sequence ID" value="SDL67446.1"/>
    <property type="molecule type" value="Genomic_DNA"/>
</dbReference>
<comment type="similarity">
    <text evidence="7">Belongs to the ATPase delta chain family.</text>
</comment>
<evidence type="ECO:0000256" key="6">
    <source>
        <dbReference type="ARBA" id="ARBA00023310"/>
    </source>
</evidence>
<gene>
    <name evidence="7" type="primary">atpH</name>
    <name evidence="8" type="ORF">SAMN04488242_2429</name>
</gene>
<comment type="subcellular location">
    <subcellularLocation>
        <location evidence="7">Cell membrane</location>
        <topology evidence="7">Peripheral membrane protein</topology>
    </subcellularLocation>
    <subcellularLocation>
        <location evidence="1">Membrane</location>
    </subcellularLocation>
</comment>
<dbReference type="PRINTS" id="PR00125">
    <property type="entry name" value="ATPASEDELTA"/>
</dbReference>
<keyword evidence="4 7" id="KW-0406">Ion transport</keyword>
<proteinExistence type="inferred from homology"/>
<keyword evidence="5 7" id="KW-0472">Membrane</keyword>
<sequence length="247" mass="26549">MTMLDAANELFAVSDVLAGQPMLRRSLSDPSARPEQRLELARRLFGSRIGPEAMSVLERVVGSPSSSPVELRRGLEREGVVAALQSARDEGSLERVTTELHGIGSAAAGSAELTTTLRSAAYELDAKRGLVDRLLGERAHPVTRLLASRAVQGHRRTFSATVEDYLETAAELADVVVAKVTVARPLDQGRLDRLRNALSAQVGRPVTLQVDIDPSVIGGIDVAIGHDVYESTVAGRLDDVRRQLINS</sequence>
<keyword evidence="7" id="KW-0139">CF(1)</keyword>
<evidence type="ECO:0000256" key="4">
    <source>
        <dbReference type="ARBA" id="ARBA00023065"/>
    </source>
</evidence>
<keyword evidence="2 7" id="KW-0813">Transport</keyword>
<name>A0A1G9LZR8_9ACTN</name>
<comment type="function">
    <text evidence="7">F(1)F(0) ATP synthase produces ATP from ADP in the presence of a proton or sodium gradient. F-type ATPases consist of two structural domains, F(1) containing the extramembraneous catalytic core and F(0) containing the membrane proton channel, linked together by a central stalk and a peripheral stalk. During catalysis, ATP synthesis in the catalytic domain of F(1) is coupled via a rotary mechanism of the central stalk subunits to proton translocation.</text>
</comment>
<dbReference type="GO" id="GO:0005886">
    <property type="term" value="C:plasma membrane"/>
    <property type="evidence" value="ECO:0007669"/>
    <property type="project" value="UniProtKB-SubCell"/>
</dbReference>
<dbReference type="HAMAP" id="MF_01416">
    <property type="entry name" value="ATP_synth_delta_bact"/>
    <property type="match status" value="1"/>
</dbReference>
<dbReference type="GO" id="GO:0045259">
    <property type="term" value="C:proton-transporting ATP synthase complex"/>
    <property type="evidence" value="ECO:0007669"/>
    <property type="project" value="UniProtKB-KW"/>
</dbReference>
<dbReference type="STRING" id="686624.SAMN04488242_2429"/>
<organism evidence="8 9">
    <name type="scientific">Tessaracoccus oleiagri</name>
    <dbReference type="NCBI Taxonomy" id="686624"/>
    <lineage>
        <taxon>Bacteria</taxon>
        <taxon>Bacillati</taxon>
        <taxon>Actinomycetota</taxon>
        <taxon>Actinomycetes</taxon>
        <taxon>Propionibacteriales</taxon>
        <taxon>Propionibacteriaceae</taxon>
        <taxon>Tessaracoccus</taxon>
    </lineage>
</organism>
<evidence type="ECO:0000256" key="7">
    <source>
        <dbReference type="HAMAP-Rule" id="MF_01416"/>
    </source>
</evidence>
<protein>
    <recommendedName>
        <fullName evidence="7">ATP synthase subunit delta</fullName>
    </recommendedName>
    <alternativeName>
        <fullName evidence="7">ATP synthase F(1) sector subunit delta</fullName>
    </alternativeName>
    <alternativeName>
        <fullName evidence="7">F-type ATPase subunit delta</fullName>
        <shortName evidence="7">F-ATPase subunit delta</shortName>
    </alternativeName>
</protein>
<keyword evidence="3 7" id="KW-0375">Hydrogen ion transport</keyword>
<evidence type="ECO:0000256" key="3">
    <source>
        <dbReference type="ARBA" id="ARBA00022781"/>
    </source>
</evidence>
<accession>A0A1G9LZR8</accession>
<dbReference type="NCBIfam" id="NF009967">
    <property type="entry name" value="PRK13430.1"/>
    <property type="match status" value="1"/>
</dbReference>
<dbReference type="PANTHER" id="PTHR11910">
    <property type="entry name" value="ATP SYNTHASE DELTA CHAIN"/>
    <property type="match status" value="1"/>
</dbReference>
<reference evidence="8 9" key="1">
    <citation type="submission" date="2016-10" db="EMBL/GenBank/DDBJ databases">
        <authorList>
            <person name="de Groot N.N."/>
        </authorList>
    </citation>
    <scope>NUCLEOTIDE SEQUENCE [LARGE SCALE GENOMIC DNA]</scope>
    <source>
        <strain evidence="8 9">CGMCC 1.9159</strain>
    </source>
</reference>
<keyword evidence="6 7" id="KW-0066">ATP synthesis</keyword>
<evidence type="ECO:0000256" key="1">
    <source>
        <dbReference type="ARBA" id="ARBA00004370"/>
    </source>
</evidence>
<evidence type="ECO:0000313" key="8">
    <source>
        <dbReference type="EMBL" id="SDL67446.1"/>
    </source>
</evidence>
<keyword evidence="7" id="KW-1003">Cell membrane</keyword>